<accession>A0A0B6YK00</accession>
<dbReference type="InterPro" id="IPR036259">
    <property type="entry name" value="MFS_trans_sf"/>
</dbReference>
<dbReference type="AlphaFoldDB" id="A0A0B6YK00"/>
<keyword evidence="1" id="KW-1133">Transmembrane helix</keyword>
<keyword evidence="1" id="KW-0812">Transmembrane</keyword>
<dbReference type="PANTHER" id="PTHR11360:SF284">
    <property type="entry name" value="EG:103B4.3 PROTEIN-RELATED"/>
    <property type="match status" value="1"/>
</dbReference>
<feature type="non-terminal residue" evidence="2">
    <location>
        <position position="75"/>
    </location>
</feature>
<organism evidence="2">
    <name type="scientific">Arion vulgaris</name>
    <dbReference type="NCBI Taxonomy" id="1028688"/>
    <lineage>
        <taxon>Eukaryota</taxon>
        <taxon>Metazoa</taxon>
        <taxon>Spiralia</taxon>
        <taxon>Lophotrochozoa</taxon>
        <taxon>Mollusca</taxon>
        <taxon>Gastropoda</taxon>
        <taxon>Heterobranchia</taxon>
        <taxon>Euthyneura</taxon>
        <taxon>Panpulmonata</taxon>
        <taxon>Eupulmonata</taxon>
        <taxon>Stylommatophora</taxon>
        <taxon>Helicina</taxon>
        <taxon>Arionoidea</taxon>
        <taxon>Arionidae</taxon>
        <taxon>Arion</taxon>
    </lineage>
</organism>
<dbReference type="EMBL" id="HACG01009678">
    <property type="protein sequence ID" value="CEK56543.1"/>
    <property type="molecule type" value="Transcribed_RNA"/>
</dbReference>
<keyword evidence="1" id="KW-0472">Membrane</keyword>
<dbReference type="SUPFAM" id="SSF103473">
    <property type="entry name" value="MFS general substrate transporter"/>
    <property type="match status" value="1"/>
</dbReference>
<proteinExistence type="predicted"/>
<evidence type="ECO:0000313" key="2">
    <source>
        <dbReference type="EMBL" id="CEK56543.1"/>
    </source>
</evidence>
<evidence type="ECO:0008006" key="3">
    <source>
        <dbReference type="Google" id="ProtNLM"/>
    </source>
</evidence>
<feature type="transmembrane region" description="Helical" evidence="1">
    <location>
        <begin position="12"/>
        <end position="32"/>
    </location>
</feature>
<reference evidence="2" key="1">
    <citation type="submission" date="2014-12" db="EMBL/GenBank/DDBJ databases">
        <title>Insight into the proteome of Arion vulgaris.</title>
        <authorList>
            <person name="Aradska J."/>
            <person name="Bulat T."/>
            <person name="Smidak R."/>
            <person name="Sarate P."/>
            <person name="Gangsoo J."/>
            <person name="Sialana F."/>
            <person name="Bilban M."/>
            <person name="Lubec G."/>
        </authorList>
    </citation>
    <scope>NUCLEOTIDE SEQUENCE</scope>
    <source>
        <tissue evidence="2">Skin</tissue>
    </source>
</reference>
<name>A0A0B6YK00_9EUPU</name>
<dbReference type="InterPro" id="IPR050327">
    <property type="entry name" value="Proton-linked_MCT"/>
</dbReference>
<sequence length="75" mass="8049">AILAAEFITPQRVVIIGAIVGLVGIALCSLLFSMWYIVVVYGICVGIGNSCFYGNGLVMLGKYFRKRRSLATGFG</sequence>
<evidence type="ECO:0000256" key="1">
    <source>
        <dbReference type="SAM" id="Phobius"/>
    </source>
</evidence>
<gene>
    <name evidence="2" type="primary">ORF27897</name>
</gene>
<protein>
    <recommendedName>
        <fullName evidence="3">Major facilitator superfamily (MFS) profile domain-containing protein</fullName>
    </recommendedName>
</protein>
<feature type="non-terminal residue" evidence="2">
    <location>
        <position position="1"/>
    </location>
</feature>
<feature type="transmembrane region" description="Helical" evidence="1">
    <location>
        <begin position="38"/>
        <end position="60"/>
    </location>
</feature>
<dbReference type="PANTHER" id="PTHR11360">
    <property type="entry name" value="MONOCARBOXYLATE TRANSPORTER"/>
    <property type="match status" value="1"/>
</dbReference>